<protein>
    <submittedName>
        <fullName evidence="2">Uncharacterized protein</fullName>
    </submittedName>
</protein>
<feature type="region of interest" description="Disordered" evidence="1">
    <location>
        <begin position="634"/>
        <end position="709"/>
    </location>
</feature>
<organism evidence="2 3">
    <name type="scientific">Thecamonas trahens ATCC 50062</name>
    <dbReference type="NCBI Taxonomy" id="461836"/>
    <lineage>
        <taxon>Eukaryota</taxon>
        <taxon>Apusozoa</taxon>
        <taxon>Apusomonadida</taxon>
        <taxon>Apusomonadidae</taxon>
        <taxon>Thecamonas</taxon>
    </lineage>
</organism>
<accession>A0A0L0DS64</accession>
<feature type="region of interest" description="Disordered" evidence="1">
    <location>
        <begin position="239"/>
        <end position="261"/>
    </location>
</feature>
<feature type="compositionally biased region" description="Low complexity" evidence="1">
    <location>
        <begin position="634"/>
        <end position="653"/>
    </location>
</feature>
<gene>
    <name evidence="2" type="ORF">AMSG_10272</name>
</gene>
<evidence type="ECO:0000313" key="3">
    <source>
        <dbReference type="Proteomes" id="UP000054408"/>
    </source>
</evidence>
<sequence length="709" mass="74632">MEHIPATVLGSLAVNQRVAQVLTSTRESVTAAYEQNLAAADALLSEGIAMLHSAHEATRARLNATRFSLDAPLAGELEKVTAVITAQSRLAAHLRGLHHRSGALRDGNGLAQDDNALASIRFGLPRHHLRSSGKRHRRRERKPRKESGRWRDERSRRWSDDSGYSSDSDGSDGSNRSFTKGLEARPTQSTAGVETAESMAAFLARYASLSKTMAAAADGHGLDKLVKALRRAVVSTVVDNPPQVPNSDRGDGWRKPPQRFGSRISSQSLAGLLGLSGADLQRAISFTLDADDAGDKNGGDNSDNASDGADAVGDLDPPPMRYPTKLARLSITSADVESASIQDLADTLPLPPALAATLQSGMMVVSQDLAPLRPSTSDGKFDLSHGGPSPEYAGPVAVSLPSSPTRSSIPVSHASATPRSVLSSALSSGAPTRATSRDATRPSAARSSRLTRPAQSPNPDNTQDTRTVLLSRMRDPRSSSVDAIRARHADSDPLQRYAQWADGIERGRTQKQMEKTKQLLAKLAGSDRALVSGPSDPEPSDPVPRPRSTSAALTAAPRACAGLASLPEDPEVEGQLASLERLALRYIRLEKRYKETLFANEVLRAQKEHPPSLFAASGQASPFAELAAAVAQSRAASGPAFASHGSGSAAADSITSDGSGARGSDNTSAAPNECTSLGSHTSPRSIHGPPSASESPISVTSDETDHQSK</sequence>
<feature type="compositionally biased region" description="Pro residues" evidence="1">
    <location>
        <begin position="536"/>
        <end position="545"/>
    </location>
</feature>
<reference evidence="2 3" key="1">
    <citation type="submission" date="2010-05" db="EMBL/GenBank/DDBJ databases">
        <title>The Genome Sequence of Thecamonas trahens ATCC 50062.</title>
        <authorList>
            <consortium name="The Broad Institute Genome Sequencing Platform"/>
            <person name="Russ C."/>
            <person name="Cuomo C."/>
            <person name="Shea T."/>
            <person name="Young S.K."/>
            <person name="Zeng Q."/>
            <person name="Koehrsen M."/>
            <person name="Haas B."/>
            <person name="Borodovsky M."/>
            <person name="Guigo R."/>
            <person name="Alvarado L."/>
            <person name="Berlin A."/>
            <person name="Bochicchio J."/>
            <person name="Borenstein D."/>
            <person name="Chapman S."/>
            <person name="Chen Z."/>
            <person name="Freedman E."/>
            <person name="Gellesch M."/>
            <person name="Goldberg J."/>
            <person name="Griggs A."/>
            <person name="Gujja S."/>
            <person name="Heilman E."/>
            <person name="Heiman D."/>
            <person name="Hepburn T."/>
            <person name="Howarth C."/>
            <person name="Jen D."/>
            <person name="Larson L."/>
            <person name="Mehta T."/>
            <person name="Park D."/>
            <person name="Pearson M."/>
            <person name="Roberts A."/>
            <person name="Saif S."/>
            <person name="Shenoy N."/>
            <person name="Sisk P."/>
            <person name="Stolte C."/>
            <person name="Sykes S."/>
            <person name="Thomson T."/>
            <person name="Walk T."/>
            <person name="White J."/>
            <person name="Yandava C."/>
            <person name="Burger G."/>
            <person name="Gray M.W."/>
            <person name="Holland P.W.H."/>
            <person name="King N."/>
            <person name="Lang F.B.F."/>
            <person name="Roger A.J."/>
            <person name="Ruiz-Trillo I."/>
            <person name="Lander E."/>
            <person name="Nusbaum C."/>
        </authorList>
    </citation>
    <scope>NUCLEOTIDE SEQUENCE [LARGE SCALE GENOMIC DNA]</scope>
    <source>
        <strain evidence="2 3">ATCC 50062</strain>
    </source>
</reference>
<dbReference type="GeneID" id="25568540"/>
<feature type="compositionally biased region" description="Basic and acidic residues" evidence="1">
    <location>
        <begin position="143"/>
        <end position="160"/>
    </location>
</feature>
<dbReference type="RefSeq" id="XP_013753758.1">
    <property type="nucleotide sequence ID" value="XM_013898304.1"/>
</dbReference>
<dbReference type="Proteomes" id="UP000054408">
    <property type="component" value="Unassembled WGS sequence"/>
</dbReference>
<feature type="region of interest" description="Disordered" evidence="1">
    <location>
        <begin position="375"/>
        <end position="490"/>
    </location>
</feature>
<feature type="compositionally biased region" description="Low complexity" evidence="1">
    <location>
        <begin position="161"/>
        <end position="177"/>
    </location>
</feature>
<feature type="region of interest" description="Disordered" evidence="1">
    <location>
        <begin position="526"/>
        <end position="549"/>
    </location>
</feature>
<feature type="compositionally biased region" description="Low complexity" evidence="1">
    <location>
        <begin position="299"/>
        <end position="314"/>
    </location>
</feature>
<feature type="compositionally biased region" description="Basic residues" evidence="1">
    <location>
        <begin position="124"/>
        <end position="142"/>
    </location>
</feature>
<dbReference type="EMBL" id="GL349488">
    <property type="protein sequence ID" value="KNC54293.1"/>
    <property type="molecule type" value="Genomic_DNA"/>
</dbReference>
<dbReference type="AlphaFoldDB" id="A0A0L0DS64"/>
<feature type="compositionally biased region" description="Polar residues" evidence="1">
    <location>
        <begin position="400"/>
        <end position="434"/>
    </location>
</feature>
<feature type="region of interest" description="Disordered" evidence="1">
    <location>
        <begin position="124"/>
        <end position="193"/>
    </location>
</feature>
<keyword evidence="3" id="KW-1185">Reference proteome</keyword>
<feature type="region of interest" description="Disordered" evidence="1">
    <location>
        <begin position="290"/>
        <end position="323"/>
    </location>
</feature>
<evidence type="ECO:0000313" key="2">
    <source>
        <dbReference type="EMBL" id="KNC54293.1"/>
    </source>
</evidence>
<proteinExistence type="predicted"/>
<feature type="compositionally biased region" description="Polar residues" evidence="1">
    <location>
        <begin position="445"/>
        <end position="468"/>
    </location>
</feature>
<feature type="compositionally biased region" description="Polar residues" evidence="1">
    <location>
        <begin position="654"/>
        <end position="684"/>
    </location>
</feature>
<name>A0A0L0DS64_THETB</name>
<feature type="compositionally biased region" description="Polar residues" evidence="1">
    <location>
        <begin position="692"/>
        <end position="701"/>
    </location>
</feature>
<evidence type="ECO:0000256" key="1">
    <source>
        <dbReference type="SAM" id="MobiDB-lite"/>
    </source>
</evidence>